<reference evidence="3" key="2">
    <citation type="journal article" date="2024" name="Environ. Microbiol.">
        <title>Genome analysis and description of Tunturibacter gen. nov. expands the diversity of Terriglobia in tundra soils.</title>
        <authorList>
            <person name="Messyasz A."/>
            <person name="Mannisto M.K."/>
            <person name="Kerkhof L.J."/>
            <person name="Haggblom M.M."/>
        </authorList>
    </citation>
    <scope>NUCLEOTIDE SEQUENCE</scope>
    <source>
        <strain evidence="3">X5P6</strain>
    </source>
</reference>
<evidence type="ECO:0000313" key="3">
    <source>
        <dbReference type="EMBL" id="XCB33070.1"/>
    </source>
</evidence>
<dbReference type="InterPro" id="IPR013424">
    <property type="entry name" value="Ice-binding_C"/>
</dbReference>
<protein>
    <submittedName>
        <fullName evidence="3">PEP-CTERM sorting domain-containing protein</fullName>
    </submittedName>
</protein>
<proteinExistence type="predicted"/>
<dbReference type="NCBIfam" id="TIGR02595">
    <property type="entry name" value="PEP_CTERM"/>
    <property type="match status" value="1"/>
</dbReference>
<keyword evidence="1" id="KW-0732">Signal</keyword>
<dbReference type="Pfam" id="PF07589">
    <property type="entry name" value="PEP-CTERM"/>
    <property type="match status" value="1"/>
</dbReference>
<feature type="domain" description="Ice-binding protein C-terminal" evidence="2">
    <location>
        <begin position="167"/>
        <end position="191"/>
    </location>
</feature>
<evidence type="ECO:0000259" key="2">
    <source>
        <dbReference type="Pfam" id="PF07589"/>
    </source>
</evidence>
<feature type="chain" id="PRO_5043313804" evidence="1">
    <location>
        <begin position="24"/>
        <end position="196"/>
    </location>
</feature>
<sequence>MRKTLFAFAILASALSITLTAHADTIDDFVLTGNGETVTFSLPATGVYTLHQHFDSFSASGPGTIDGAPATVGATFYVPYFEIVQSAPDLTIDSNPQSNIPDLYGSIPYSWFVVPAEFPNPEDEGTFNVTFVPGTYQLQTGNTFFDHPFTPPLPFTLSITPETPIAPTPEPASLILLATGALGAITTLKRRKSMAP</sequence>
<evidence type="ECO:0000256" key="1">
    <source>
        <dbReference type="SAM" id="SignalP"/>
    </source>
</evidence>
<reference evidence="3" key="1">
    <citation type="submission" date="2023-08" db="EMBL/GenBank/DDBJ databases">
        <authorList>
            <person name="Messyasz A."/>
            <person name="Mannisto M.K."/>
            <person name="Kerkhof L.J."/>
            <person name="Haggblom M."/>
        </authorList>
    </citation>
    <scope>NUCLEOTIDE SEQUENCE</scope>
    <source>
        <strain evidence="3">X5P6</strain>
    </source>
</reference>
<dbReference type="RefSeq" id="WP_353063915.1">
    <property type="nucleotide sequence ID" value="NZ_CP132942.1"/>
</dbReference>
<feature type="signal peptide" evidence="1">
    <location>
        <begin position="1"/>
        <end position="23"/>
    </location>
</feature>
<name>A0AAU7ZQ66_9BACT</name>
<accession>A0AAU7ZQ66</accession>
<organism evidence="3">
    <name type="scientific">Tunturiibacter psychrotolerans</name>
    <dbReference type="NCBI Taxonomy" id="3069686"/>
    <lineage>
        <taxon>Bacteria</taxon>
        <taxon>Pseudomonadati</taxon>
        <taxon>Acidobacteriota</taxon>
        <taxon>Terriglobia</taxon>
        <taxon>Terriglobales</taxon>
        <taxon>Acidobacteriaceae</taxon>
        <taxon>Tunturiibacter</taxon>
    </lineage>
</organism>
<dbReference type="AlphaFoldDB" id="A0AAU7ZQ66"/>
<dbReference type="KEGG" id="tpsc:RBB77_22070"/>
<gene>
    <name evidence="3" type="ORF">RBB77_22070</name>
</gene>
<dbReference type="EMBL" id="CP132942">
    <property type="protein sequence ID" value="XCB33070.1"/>
    <property type="molecule type" value="Genomic_DNA"/>
</dbReference>